<dbReference type="AlphaFoldDB" id="A0A1G8AHC1"/>
<dbReference type="SUPFAM" id="SSF52172">
    <property type="entry name" value="CheY-like"/>
    <property type="match status" value="1"/>
</dbReference>
<dbReference type="Pfam" id="PF00072">
    <property type="entry name" value="Response_reg"/>
    <property type="match status" value="1"/>
</dbReference>
<dbReference type="PANTHER" id="PTHR45339:SF1">
    <property type="entry name" value="HYBRID SIGNAL TRANSDUCTION HISTIDINE KINASE J"/>
    <property type="match status" value="1"/>
</dbReference>
<evidence type="ECO:0000256" key="4">
    <source>
        <dbReference type="ARBA" id="ARBA00022679"/>
    </source>
</evidence>
<keyword evidence="6 16" id="KW-0418">Kinase</keyword>
<dbReference type="SMART" id="SM00448">
    <property type="entry name" value="REC"/>
    <property type="match status" value="1"/>
</dbReference>
<keyword evidence="4" id="KW-0808">Transferase</keyword>
<dbReference type="SMART" id="SM00388">
    <property type="entry name" value="HisKA"/>
    <property type="match status" value="1"/>
</dbReference>
<evidence type="ECO:0000256" key="10">
    <source>
        <dbReference type="ARBA" id="ARBA00064003"/>
    </source>
</evidence>
<dbReference type="FunFam" id="1.10.287.130:FF:000002">
    <property type="entry name" value="Two-component osmosensing histidine kinase"/>
    <property type="match status" value="1"/>
</dbReference>
<evidence type="ECO:0000313" key="17">
    <source>
        <dbReference type="Proteomes" id="UP000198607"/>
    </source>
</evidence>
<dbReference type="CDD" id="cd16922">
    <property type="entry name" value="HATPase_EvgS-ArcB-TorS-like"/>
    <property type="match status" value="1"/>
</dbReference>
<evidence type="ECO:0000256" key="11">
    <source>
        <dbReference type="ARBA" id="ARBA00068150"/>
    </source>
</evidence>
<evidence type="ECO:0000256" key="5">
    <source>
        <dbReference type="ARBA" id="ARBA00022741"/>
    </source>
</evidence>
<keyword evidence="8" id="KW-0902">Two-component regulatory system</keyword>
<comment type="function">
    <text evidence="9">Member of the two-component regulatory system BvgS/BvgA. Phosphorylates BvgA via a four-step phosphorelay in response to environmental signals.</text>
</comment>
<dbReference type="PRINTS" id="PR00344">
    <property type="entry name" value="BCTRLSENSOR"/>
</dbReference>
<dbReference type="InterPro" id="IPR011006">
    <property type="entry name" value="CheY-like_superfamily"/>
</dbReference>
<dbReference type="InterPro" id="IPR004358">
    <property type="entry name" value="Sig_transdc_His_kin-like_C"/>
</dbReference>
<evidence type="ECO:0000259" key="14">
    <source>
        <dbReference type="PROSITE" id="PS50109"/>
    </source>
</evidence>
<dbReference type="EC" id="2.7.13.3" evidence="2"/>
<comment type="catalytic activity">
    <reaction evidence="1">
        <text>ATP + protein L-histidine = ADP + protein N-phospho-L-histidine.</text>
        <dbReference type="EC" id="2.7.13.3"/>
    </reaction>
</comment>
<keyword evidence="7" id="KW-0067">ATP-binding</keyword>
<dbReference type="PANTHER" id="PTHR45339">
    <property type="entry name" value="HYBRID SIGNAL TRANSDUCTION HISTIDINE KINASE J"/>
    <property type="match status" value="1"/>
</dbReference>
<dbReference type="Gene3D" id="3.40.50.2300">
    <property type="match status" value="1"/>
</dbReference>
<dbReference type="STRING" id="83767.SAMN05660652_01385"/>
<dbReference type="EMBL" id="FNCY01000004">
    <property type="protein sequence ID" value="SDH20287.1"/>
    <property type="molecule type" value="Genomic_DNA"/>
</dbReference>
<evidence type="ECO:0000256" key="6">
    <source>
        <dbReference type="ARBA" id="ARBA00022777"/>
    </source>
</evidence>
<organism evidence="16 17">
    <name type="scientific">Propionivibrio dicarboxylicus</name>
    <dbReference type="NCBI Taxonomy" id="83767"/>
    <lineage>
        <taxon>Bacteria</taxon>
        <taxon>Pseudomonadati</taxon>
        <taxon>Pseudomonadota</taxon>
        <taxon>Betaproteobacteria</taxon>
        <taxon>Rhodocyclales</taxon>
        <taxon>Rhodocyclaceae</taxon>
        <taxon>Propionivibrio</taxon>
    </lineage>
</organism>
<evidence type="ECO:0000256" key="13">
    <source>
        <dbReference type="PROSITE-ProRule" id="PRU00169"/>
    </source>
</evidence>
<dbReference type="RefSeq" id="WP_091935856.1">
    <property type="nucleotide sequence ID" value="NZ_FNCY01000004.1"/>
</dbReference>
<evidence type="ECO:0000256" key="9">
    <source>
        <dbReference type="ARBA" id="ARBA00058004"/>
    </source>
</evidence>
<dbReference type="Proteomes" id="UP000198607">
    <property type="component" value="Unassembled WGS sequence"/>
</dbReference>
<evidence type="ECO:0000256" key="1">
    <source>
        <dbReference type="ARBA" id="ARBA00000085"/>
    </source>
</evidence>
<feature type="modified residue" description="4-aspartylphosphate" evidence="13">
    <location>
        <position position="361"/>
    </location>
</feature>
<evidence type="ECO:0000256" key="2">
    <source>
        <dbReference type="ARBA" id="ARBA00012438"/>
    </source>
</evidence>
<evidence type="ECO:0000313" key="16">
    <source>
        <dbReference type="EMBL" id="SDH20287.1"/>
    </source>
</evidence>
<dbReference type="CDD" id="cd00082">
    <property type="entry name" value="HisKA"/>
    <property type="match status" value="1"/>
</dbReference>
<protein>
    <recommendedName>
        <fullName evidence="11">Sensory/regulatory protein RpfC</fullName>
        <ecNumber evidence="2">2.7.13.3</ecNumber>
    </recommendedName>
    <alternativeName>
        <fullName evidence="12">Virulence sensor protein BvgS</fullName>
    </alternativeName>
</protein>
<gene>
    <name evidence="16" type="ORF">SAMN05660652_01385</name>
</gene>
<keyword evidence="3 13" id="KW-0597">Phosphoprotein</keyword>
<sequence length="437" mass="47638">MAGSTRVLIETVMSMYEQLASRTIQMTREIGRRIKAEEKLLLVQQELIRLHEAAMAASQCKSRFLSNMSHEIRTPMNGVLGIAQLLRRTPLTPQQGDYLDKIETSGRHLLALVNDVLDFSRIEAGKMPLNEVDFRLADLVRDVVNIVAADVIGKGLTMRVQISSAPKFILHGDRTRLTQALVNYLGNAIKFTERGSITLAARALETSDSGCRLRFEVVDTGIGMTPEQQAHVFDEFDQADHSTARKYGGTGLGLAITRHIATMMGGGAGVDSALGAGSTFWLEVRVGRGSASEAGGSCVGAAGGSGEFRGVRILLVDDDPINREIVTTFLDEAGFSVDVALNGAEAIDRCAAHSYALVLMDLQMPVMGGVEATREIRRRHGDRMPIVAMTANAFNEDRQRCVQAGMNDFVIKPVESEVLIRVARKWLKGVAWKPEGE</sequence>
<dbReference type="InterPro" id="IPR003661">
    <property type="entry name" value="HisK_dim/P_dom"/>
</dbReference>
<evidence type="ECO:0000259" key="15">
    <source>
        <dbReference type="PROSITE" id="PS50110"/>
    </source>
</evidence>
<dbReference type="SMART" id="SM00387">
    <property type="entry name" value="HATPase_c"/>
    <property type="match status" value="1"/>
</dbReference>
<evidence type="ECO:0000256" key="7">
    <source>
        <dbReference type="ARBA" id="ARBA00022840"/>
    </source>
</evidence>
<dbReference type="OrthoDB" id="8552871at2"/>
<comment type="subunit">
    <text evidence="10">At low DSF concentrations, interacts with RpfF.</text>
</comment>
<dbReference type="InterPro" id="IPR005467">
    <property type="entry name" value="His_kinase_dom"/>
</dbReference>
<dbReference type="SUPFAM" id="SSF55874">
    <property type="entry name" value="ATPase domain of HSP90 chaperone/DNA topoisomerase II/histidine kinase"/>
    <property type="match status" value="1"/>
</dbReference>
<feature type="domain" description="Histidine kinase" evidence="14">
    <location>
        <begin position="67"/>
        <end position="288"/>
    </location>
</feature>
<name>A0A1G8AHC1_9RHOO</name>
<dbReference type="CDD" id="cd17546">
    <property type="entry name" value="REC_hyHK_CKI1_RcsC-like"/>
    <property type="match status" value="1"/>
</dbReference>
<evidence type="ECO:0000256" key="8">
    <source>
        <dbReference type="ARBA" id="ARBA00023012"/>
    </source>
</evidence>
<evidence type="ECO:0000256" key="12">
    <source>
        <dbReference type="ARBA" id="ARBA00070152"/>
    </source>
</evidence>
<dbReference type="InterPro" id="IPR001789">
    <property type="entry name" value="Sig_transdc_resp-reg_receiver"/>
</dbReference>
<dbReference type="SUPFAM" id="SSF47384">
    <property type="entry name" value="Homodimeric domain of signal transducing histidine kinase"/>
    <property type="match status" value="1"/>
</dbReference>
<dbReference type="PROSITE" id="PS50110">
    <property type="entry name" value="RESPONSE_REGULATORY"/>
    <property type="match status" value="1"/>
</dbReference>
<dbReference type="PROSITE" id="PS50109">
    <property type="entry name" value="HIS_KIN"/>
    <property type="match status" value="1"/>
</dbReference>
<keyword evidence="17" id="KW-1185">Reference proteome</keyword>
<dbReference type="InterPro" id="IPR036097">
    <property type="entry name" value="HisK_dim/P_sf"/>
</dbReference>
<dbReference type="Pfam" id="PF02518">
    <property type="entry name" value="HATPase_c"/>
    <property type="match status" value="1"/>
</dbReference>
<keyword evidence="5" id="KW-0547">Nucleotide-binding</keyword>
<dbReference type="GO" id="GO:0000155">
    <property type="term" value="F:phosphorelay sensor kinase activity"/>
    <property type="evidence" value="ECO:0007669"/>
    <property type="project" value="InterPro"/>
</dbReference>
<dbReference type="GO" id="GO:0005524">
    <property type="term" value="F:ATP binding"/>
    <property type="evidence" value="ECO:0007669"/>
    <property type="project" value="UniProtKB-KW"/>
</dbReference>
<proteinExistence type="predicted"/>
<reference evidence="16 17" key="1">
    <citation type="submission" date="2016-10" db="EMBL/GenBank/DDBJ databases">
        <authorList>
            <person name="de Groot N.N."/>
        </authorList>
    </citation>
    <scope>NUCLEOTIDE SEQUENCE [LARGE SCALE GENOMIC DNA]</scope>
    <source>
        <strain evidence="16 17">DSM 5885</strain>
    </source>
</reference>
<dbReference type="Gene3D" id="1.10.287.130">
    <property type="match status" value="1"/>
</dbReference>
<feature type="domain" description="Response regulatory" evidence="15">
    <location>
        <begin position="312"/>
        <end position="427"/>
    </location>
</feature>
<dbReference type="Pfam" id="PF00512">
    <property type="entry name" value="HisKA"/>
    <property type="match status" value="1"/>
</dbReference>
<dbReference type="FunFam" id="3.30.565.10:FF:000010">
    <property type="entry name" value="Sensor histidine kinase RcsC"/>
    <property type="match status" value="1"/>
</dbReference>
<dbReference type="Gene3D" id="3.30.565.10">
    <property type="entry name" value="Histidine kinase-like ATPase, C-terminal domain"/>
    <property type="match status" value="1"/>
</dbReference>
<dbReference type="InterPro" id="IPR036890">
    <property type="entry name" value="HATPase_C_sf"/>
</dbReference>
<evidence type="ECO:0000256" key="3">
    <source>
        <dbReference type="ARBA" id="ARBA00022553"/>
    </source>
</evidence>
<dbReference type="InterPro" id="IPR003594">
    <property type="entry name" value="HATPase_dom"/>
</dbReference>
<accession>A0A1G8AHC1</accession>